<dbReference type="Gene3D" id="3.40.1360.10">
    <property type="match status" value="1"/>
</dbReference>
<dbReference type="SMART" id="SM00493">
    <property type="entry name" value="TOPRIM"/>
    <property type="match status" value="1"/>
</dbReference>
<dbReference type="Proteomes" id="UP000230922">
    <property type="component" value="Unassembled WGS sequence"/>
</dbReference>
<dbReference type="GO" id="GO:0005737">
    <property type="term" value="C:cytoplasm"/>
    <property type="evidence" value="ECO:0007669"/>
    <property type="project" value="TreeGrafter"/>
</dbReference>
<dbReference type="AlphaFoldDB" id="A0A2H0VB63"/>
<dbReference type="PANTHER" id="PTHR30313:SF2">
    <property type="entry name" value="DNA PRIMASE"/>
    <property type="match status" value="1"/>
</dbReference>
<dbReference type="PANTHER" id="PTHR30313">
    <property type="entry name" value="DNA PRIMASE"/>
    <property type="match status" value="1"/>
</dbReference>
<dbReference type="InterPro" id="IPR019475">
    <property type="entry name" value="DNA_primase_DnaB-bd"/>
</dbReference>
<evidence type="ECO:0000259" key="1">
    <source>
        <dbReference type="PROSITE" id="PS50880"/>
    </source>
</evidence>
<dbReference type="InterPro" id="IPR037068">
    <property type="entry name" value="DNA_primase_core_N_sf"/>
</dbReference>
<comment type="caution">
    <text evidence="2">The sequence shown here is derived from an EMBL/GenBank/DDBJ whole genome shotgun (WGS) entry which is preliminary data.</text>
</comment>
<name>A0A2H0VB63_9BACT</name>
<proteinExistence type="predicted"/>
<organism evidence="2 3">
    <name type="scientific">Candidatus Doudnabacteria bacterium CG10_big_fil_rev_8_21_14_0_10_42_18</name>
    <dbReference type="NCBI Taxonomy" id="1974552"/>
    <lineage>
        <taxon>Bacteria</taxon>
        <taxon>Candidatus Doudnaibacteriota</taxon>
    </lineage>
</organism>
<gene>
    <name evidence="2" type="primary">dnaG</name>
    <name evidence="2" type="ORF">COT92_01535</name>
</gene>
<dbReference type="GO" id="GO:0006269">
    <property type="term" value="P:DNA replication, synthesis of primer"/>
    <property type="evidence" value="ECO:0007669"/>
    <property type="project" value="InterPro"/>
</dbReference>
<dbReference type="NCBIfam" id="TIGR01391">
    <property type="entry name" value="dnaG"/>
    <property type="match status" value="1"/>
</dbReference>
<dbReference type="InterPro" id="IPR013264">
    <property type="entry name" value="DNAG_N"/>
</dbReference>
<dbReference type="Pfam" id="PF10410">
    <property type="entry name" value="DnaB_bind"/>
    <property type="match status" value="1"/>
</dbReference>
<evidence type="ECO:0000313" key="3">
    <source>
        <dbReference type="Proteomes" id="UP000230922"/>
    </source>
</evidence>
<evidence type="ECO:0000313" key="2">
    <source>
        <dbReference type="EMBL" id="PIR96357.1"/>
    </source>
</evidence>
<dbReference type="PROSITE" id="PS50880">
    <property type="entry name" value="TOPRIM"/>
    <property type="match status" value="1"/>
</dbReference>
<accession>A0A2H0VB63</accession>
<dbReference type="Pfam" id="PF08275">
    <property type="entry name" value="DNAG_N"/>
    <property type="match status" value="1"/>
</dbReference>
<dbReference type="InterPro" id="IPR006295">
    <property type="entry name" value="DNA_primase_DnaG"/>
</dbReference>
<dbReference type="SUPFAM" id="SSF56731">
    <property type="entry name" value="DNA primase core"/>
    <property type="match status" value="1"/>
</dbReference>
<dbReference type="EMBL" id="PFAK01000024">
    <property type="protein sequence ID" value="PIR96357.1"/>
    <property type="molecule type" value="Genomic_DNA"/>
</dbReference>
<reference evidence="3" key="1">
    <citation type="submission" date="2017-09" db="EMBL/GenBank/DDBJ databases">
        <title>Depth-based differentiation of microbial function through sediment-hosted aquifers and enrichment of novel symbionts in the deep terrestrial subsurface.</title>
        <authorList>
            <person name="Probst A.J."/>
            <person name="Ladd B."/>
            <person name="Jarett J.K."/>
            <person name="Geller-Mcgrath D.E."/>
            <person name="Sieber C.M.K."/>
            <person name="Emerson J.B."/>
            <person name="Anantharaman K."/>
            <person name="Thomas B.C."/>
            <person name="Malmstrom R."/>
            <person name="Stieglmeier M."/>
            <person name="Klingl A."/>
            <person name="Woyke T."/>
            <person name="Ryan C.M."/>
            <person name="Banfield J.F."/>
        </authorList>
    </citation>
    <scope>NUCLEOTIDE SEQUENCE [LARGE SCALE GENOMIC DNA]</scope>
</reference>
<dbReference type="InterPro" id="IPR034151">
    <property type="entry name" value="TOPRIM_DnaG_bac"/>
</dbReference>
<protein>
    <submittedName>
        <fullName evidence="2">DNA primase</fullName>
    </submittedName>
</protein>
<dbReference type="CDD" id="cd03364">
    <property type="entry name" value="TOPRIM_DnaG_primases"/>
    <property type="match status" value="1"/>
</dbReference>
<dbReference type="InterPro" id="IPR006171">
    <property type="entry name" value="TOPRIM_dom"/>
</dbReference>
<dbReference type="InterPro" id="IPR050219">
    <property type="entry name" value="DnaG_primase"/>
</dbReference>
<dbReference type="Pfam" id="PF13155">
    <property type="entry name" value="Toprim_2"/>
    <property type="match status" value="1"/>
</dbReference>
<feature type="domain" description="Toprim" evidence="1">
    <location>
        <begin position="181"/>
        <end position="264"/>
    </location>
</feature>
<dbReference type="GO" id="GO:0016779">
    <property type="term" value="F:nucleotidyltransferase activity"/>
    <property type="evidence" value="ECO:0007669"/>
    <property type="project" value="InterPro"/>
</dbReference>
<sequence>MEFKEALKILAEKAGVQLNTFRPLDQKEEDEKGLLLRINDFAARLFHQVLIKEQDGKNALEYLKRRGLNLETIKKWQIGFSPNDFHFLHKALQKKGLSEDLAVRAGVCVRNEKGNTYDRFRGRVTFPIYNYFGEIVGFSARILLDDGKSAKYINSPETLVYKKSETLFGLNFAKDLIRKKDEMVIVEGQMDCISLHQAGFTNVVAASGTAYNEQAAGFTKARRLSKNIKFCFDADSAGRMALRRAGGMLLRQGFRIKVIELKSAKDPDELVKKSPGLWAKAVSEAVWFLDYYINLAKENFEKDIVAQKHYLSEEVVPLIKFIEDPLEKDHYINELINKFGVSERVIKGQTAGSAPLKKNNTTGRINNHELFFGLEKEILGGIILYPEFANSALGLLAGGDFESYEVKKILEEALASKQAVQIDKNSSLAKEAVFMVESRLEEFSGDREVLIKQLTSSLRGLKLRSLKRQQNELLMNIKEAEEKGDRGLLGTLNIEFAEISRLRVKLEKGI</sequence>
<dbReference type="Gene3D" id="3.90.980.10">
    <property type="entry name" value="DNA primase, catalytic core, N-terminal domain"/>
    <property type="match status" value="1"/>
</dbReference>